<dbReference type="Proteomes" id="UP000663828">
    <property type="component" value="Unassembled WGS sequence"/>
</dbReference>
<dbReference type="SUPFAM" id="SSF49899">
    <property type="entry name" value="Concanavalin A-like lectins/glucanases"/>
    <property type="match status" value="1"/>
</dbReference>
<comment type="caution">
    <text evidence="2">The sequence shown here is derived from an EMBL/GenBank/DDBJ whole genome shotgun (WGS) entry which is preliminary data.</text>
</comment>
<evidence type="ECO:0000313" key="3">
    <source>
        <dbReference type="EMBL" id="CAF1544107.1"/>
    </source>
</evidence>
<evidence type="ECO:0000259" key="1">
    <source>
        <dbReference type="Pfam" id="PF12937"/>
    </source>
</evidence>
<dbReference type="Gene3D" id="1.20.1280.50">
    <property type="match status" value="1"/>
</dbReference>
<evidence type="ECO:0000313" key="5">
    <source>
        <dbReference type="Proteomes" id="UP000663852"/>
    </source>
</evidence>
<evidence type="ECO:0000313" key="4">
    <source>
        <dbReference type="Proteomes" id="UP000663828"/>
    </source>
</evidence>
<sequence length="279" mass="33088">MAELSCALFQHLFSYIDQLPDLIRASFVCHYWRSCITDDEHFLNQWFHRSLKFSRESPLNNSAMNEYQRELTQNIDRSVSPTNFQSSQCYVLQVIDPFYVNTRKDFFEQQYPESFFNGYYSFSFWLFLPRQCEMNVRIGTTHVLDLHHCYHTDNQYGFRDDKQTLFDNQWIHLVITNSESQTGYCKWINAQNINSFNLHQMFNSHLSGLSQSNAITITCKRINYSMESPVQARIADLVAFKRCLSTIEIRAIYQQQKCIDKVQIGTYMINRRKITSNSI</sequence>
<feature type="domain" description="F-box" evidence="1">
    <location>
        <begin position="10"/>
        <end position="39"/>
    </location>
</feature>
<dbReference type="Pfam" id="PF12937">
    <property type="entry name" value="F-box-like"/>
    <property type="match status" value="1"/>
</dbReference>
<name>A0A815KYH5_ADIRI</name>
<dbReference type="Gene3D" id="2.60.120.200">
    <property type="match status" value="1"/>
</dbReference>
<gene>
    <name evidence="2" type="ORF">EDS130_LOCUS35804</name>
    <name evidence="3" type="ORF">XAT740_LOCUS42396</name>
</gene>
<keyword evidence="4" id="KW-1185">Reference proteome</keyword>
<proteinExistence type="predicted"/>
<dbReference type="InterPro" id="IPR013320">
    <property type="entry name" value="ConA-like_dom_sf"/>
</dbReference>
<reference evidence="2" key="1">
    <citation type="submission" date="2021-02" db="EMBL/GenBank/DDBJ databases">
        <authorList>
            <person name="Nowell W R."/>
        </authorList>
    </citation>
    <scope>NUCLEOTIDE SEQUENCE</scope>
</reference>
<dbReference type="EMBL" id="CAJNOJ010000321">
    <property type="protein sequence ID" value="CAF1397179.1"/>
    <property type="molecule type" value="Genomic_DNA"/>
</dbReference>
<accession>A0A815KYH5</accession>
<dbReference type="SUPFAM" id="SSF81383">
    <property type="entry name" value="F-box domain"/>
    <property type="match status" value="1"/>
</dbReference>
<dbReference type="OrthoDB" id="9982910at2759"/>
<dbReference type="InterPro" id="IPR036047">
    <property type="entry name" value="F-box-like_dom_sf"/>
</dbReference>
<dbReference type="Proteomes" id="UP000663852">
    <property type="component" value="Unassembled WGS sequence"/>
</dbReference>
<dbReference type="InterPro" id="IPR001810">
    <property type="entry name" value="F-box_dom"/>
</dbReference>
<dbReference type="AlphaFoldDB" id="A0A815KYH5"/>
<evidence type="ECO:0000313" key="2">
    <source>
        <dbReference type="EMBL" id="CAF1397179.1"/>
    </source>
</evidence>
<organism evidence="2 5">
    <name type="scientific">Adineta ricciae</name>
    <name type="common">Rotifer</name>
    <dbReference type="NCBI Taxonomy" id="249248"/>
    <lineage>
        <taxon>Eukaryota</taxon>
        <taxon>Metazoa</taxon>
        <taxon>Spiralia</taxon>
        <taxon>Gnathifera</taxon>
        <taxon>Rotifera</taxon>
        <taxon>Eurotatoria</taxon>
        <taxon>Bdelloidea</taxon>
        <taxon>Adinetida</taxon>
        <taxon>Adinetidae</taxon>
        <taxon>Adineta</taxon>
    </lineage>
</organism>
<dbReference type="EMBL" id="CAJNOR010005080">
    <property type="protein sequence ID" value="CAF1544107.1"/>
    <property type="molecule type" value="Genomic_DNA"/>
</dbReference>
<protein>
    <recommendedName>
        <fullName evidence="1">F-box domain-containing protein</fullName>
    </recommendedName>
</protein>